<reference evidence="2" key="2">
    <citation type="journal article" date="2020" name="Nat. Commun.">
        <title>Large-scale genome sequencing of mycorrhizal fungi provides insights into the early evolution of symbiotic traits.</title>
        <authorList>
            <person name="Miyauchi S."/>
            <person name="Kiss E."/>
            <person name="Kuo A."/>
            <person name="Drula E."/>
            <person name="Kohler A."/>
            <person name="Sanchez-Garcia M."/>
            <person name="Morin E."/>
            <person name="Andreopoulos B."/>
            <person name="Barry K.W."/>
            <person name="Bonito G."/>
            <person name="Buee M."/>
            <person name="Carver A."/>
            <person name="Chen C."/>
            <person name="Cichocki N."/>
            <person name="Clum A."/>
            <person name="Culley D."/>
            <person name="Crous P.W."/>
            <person name="Fauchery L."/>
            <person name="Girlanda M."/>
            <person name="Hayes R.D."/>
            <person name="Keri Z."/>
            <person name="LaButti K."/>
            <person name="Lipzen A."/>
            <person name="Lombard V."/>
            <person name="Magnuson J."/>
            <person name="Maillard F."/>
            <person name="Murat C."/>
            <person name="Nolan M."/>
            <person name="Ohm R.A."/>
            <person name="Pangilinan J."/>
            <person name="Pereira M.F."/>
            <person name="Perotto S."/>
            <person name="Peter M."/>
            <person name="Pfister S."/>
            <person name="Riley R."/>
            <person name="Sitrit Y."/>
            <person name="Stielow J.B."/>
            <person name="Szollosi G."/>
            <person name="Zifcakova L."/>
            <person name="Stursova M."/>
            <person name="Spatafora J.W."/>
            <person name="Tedersoo L."/>
            <person name="Vaario L.M."/>
            <person name="Yamada A."/>
            <person name="Yan M."/>
            <person name="Wang P."/>
            <person name="Xu J."/>
            <person name="Bruns T."/>
            <person name="Baldrian P."/>
            <person name="Vilgalys R."/>
            <person name="Dunand C."/>
            <person name="Henrissat B."/>
            <person name="Grigoriev I.V."/>
            <person name="Hibbett D."/>
            <person name="Nagy L.G."/>
            <person name="Martin F.M."/>
        </authorList>
    </citation>
    <scope>NUCLEOTIDE SEQUENCE</scope>
    <source>
        <strain evidence="2">BED1</strain>
    </source>
</reference>
<comment type="caution">
    <text evidence="2">The sequence shown here is derived from an EMBL/GenBank/DDBJ whole genome shotgun (WGS) entry which is preliminary data.</text>
</comment>
<organism evidence="2 3">
    <name type="scientific">Boletus edulis BED1</name>
    <dbReference type="NCBI Taxonomy" id="1328754"/>
    <lineage>
        <taxon>Eukaryota</taxon>
        <taxon>Fungi</taxon>
        <taxon>Dikarya</taxon>
        <taxon>Basidiomycota</taxon>
        <taxon>Agaricomycotina</taxon>
        <taxon>Agaricomycetes</taxon>
        <taxon>Agaricomycetidae</taxon>
        <taxon>Boletales</taxon>
        <taxon>Boletineae</taxon>
        <taxon>Boletaceae</taxon>
        <taxon>Boletoideae</taxon>
        <taxon>Boletus</taxon>
    </lineage>
</organism>
<evidence type="ECO:0000313" key="2">
    <source>
        <dbReference type="EMBL" id="KAF8432129.1"/>
    </source>
</evidence>
<evidence type="ECO:0000256" key="1">
    <source>
        <dbReference type="SAM" id="MobiDB-lite"/>
    </source>
</evidence>
<feature type="compositionally biased region" description="Polar residues" evidence="1">
    <location>
        <begin position="116"/>
        <end position="136"/>
    </location>
</feature>
<proteinExistence type="predicted"/>
<sequence length="208" mass="22961">MVIHESQESLAIVDIQDSLRLFQELTSGTTGIWNGPLEMAMAIHNPDQTLLLVEWIPLSTGMLKIVQHGKWGQDRGDKLAQSLHSNTIIGYKVNFPPDFQIPVEFSHILNTIEQAHQQSQYTEVDDANQQGESTTPGHPGKGSKSGLKVANQKIELNRNGHGSPNMANEDKVKWTPEMTAHSKGKEHAKGNTVDSVLKSGQVQFFTSN</sequence>
<dbReference type="EMBL" id="WHUW01000043">
    <property type="protein sequence ID" value="KAF8432129.1"/>
    <property type="molecule type" value="Genomic_DNA"/>
</dbReference>
<keyword evidence="3" id="KW-1185">Reference proteome</keyword>
<gene>
    <name evidence="2" type="ORF">L210DRAFT_3507614</name>
</gene>
<dbReference type="Proteomes" id="UP001194468">
    <property type="component" value="Unassembled WGS sequence"/>
</dbReference>
<evidence type="ECO:0000313" key="3">
    <source>
        <dbReference type="Proteomes" id="UP001194468"/>
    </source>
</evidence>
<accession>A0AAD4G9Z8</accession>
<dbReference type="AlphaFoldDB" id="A0AAD4G9Z8"/>
<name>A0AAD4G9Z8_BOLED</name>
<feature type="region of interest" description="Disordered" evidence="1">
    <location>
        <begin position="116"/>
        <end position="194"/>
    </location>
</feature>
<protein>
    <submittedName>
        <fullName evidence="2">Uncharacterized protein</fullName>
    </submittedName>
</protein>
<reference evidence="2" key="1">
    <citation type="submission" date="2019-10" db="EMBL/GenBank/DDBJ databases">
        <authorList>
            <consortium name="DOE Joint Genome Institute"/>
            <person name="Kuo A."/>
            <person name="Miyauchi S."/>
            <person name="Kiss E."/>
            <person name="Drula E."/>
            <person name="Kohler A."/>
            <person name="Sanchez-Garcia M."/>
            <person name="Andreopoulos B."/>
            <person name="Barry K.W."/>
            <person name="Bonito G."/>
            <person name="Buee M."/>
            <person name="Carver A."/>
            <person name="Chen C."/>
            <person name="Cichocki N."/>
            <person name="Clum A."/>
            <person name="Culley D."/>
            <person name="Crous P.W."/>
            <person name="Fauchery L."/>
            <person name="Girlanda M."/>
            <person name="Hayes R."/>
            <person name="Keri Z."/>
            <person name="LaButti K."/>
            <person name="Lipzen A."/>
            <person name="Lombard V."/>
            <person name="Magnuson J."/>
            <person name="Maillard F."/>
            <person name="Morin E."/>
            <person name="Murat C."/>
            <person name="Nolan M."/>
            <person name="Ohm R."/>
            <person name="Pangilinan J."/>
            <person name="Pereira M."/>
            <person name="Perotto S."/>
            <person name="Peter M."/>
            <person name="Riley R."/>
            <person name="Sitrit Y."/>
            <person name="Stielow B."/>
            <person name="Szollosi G."/>
            <person name="Zifcakova L."/>
            <person name="Stursova M."/>
            <person name="Spatafora J.W."/>
            <person name="Tedersoo L."/>
            <person name="Vaario L.-M."/>
            <person name="Yamada A."/>
            <person name="Yan M."/>
            <person name="Wang P."/>
            <person name="Xu J."/>
            <person name="Bruns T."/>
            <person name="Baldrian P."/>
            <person name="Vilgalys R."/>
            <person name="Henrissat B."/>
            <person name="Grigoriev I.V."/>
            <person name="Hibbett D."/>
            <person name="Nagy L.G."/>
            <person name="Martin F.M."/>
        </authorList>
    </citation>
    <scope>NUCLEOTIDE SEQUENCE</scope>
    <source>
        <strain evidence="2">BED1</strain>
    </source>
</reference>